<organism evidence="1 2">
    <name type="scientific">Hygrophoropsis aurantiaca</name>
    <dbReference type="NCBI Taxonomy" id="72124"/>
    <lineage>
        <taxon>Eukaryota</taxon>
        <taxon>Fungi</taxon>
        <taxon>Dikarya</taxon>
        <taxon>Basidiomycota</taxon>
        <taxon>Agaricomycotina</taxon>
        <taxon>Agaricomycetes</taxon>
        <taxon>Agaricomycetidae</taxon>
        <taxon>Boletales</taxon>
        <taxon>Coniophorineae</taxon>
        <taxon>Hygrophoropsidaceae</taxon>
        <taxon>Hygrophoropsis</taxon>
    </lineage>
</organism>
<feature type="non-terminal residue" evidence="1">
    <location>
        <position position="1"/>
    </location>
</feature>
<gene>
    <name evidence="1" type="ORF">BJ138DRAFT_964440</name>
</gene>
<dbReference type="Proteomes" id="UP000790377">
    <property type="component" value="Unassembled WGS sequence"/>
</dbReference>
<accession>A0ACB8A1A8</accession>
<protein>
    <submittedName>
        <fullName evidence="1">Uncharacterized protein</fullName>
    </submittedName>
</protein>
<proteinExistence type="predicted"/>
<name>A0ACB8A1A8_9AGAM</name>
<reference evidence="1" key="1">
    <citation type="journal article" date="2021" name="New Phytol.">
        <title>Evolutionary innovations through gain and loss of genes in the ectomycorrhizal Boletales.</title>
        <authorList>
            <person name="Wu G."/>
            <person name="Miyauchi S."/>
            <person name="Morin E."/>
            <person name="Kuo A."/>
            <person name="Drula E."/>
            <person name="Varga T."/>
            <person name="Kohler A."/>
            <person name="Feng B."/>
            <person name="Cao Y."/>
            <person name="Lipzen A."/>
            <person name="Daum C."/>
            <person name="Hundley H."/>
            <person name="Pangilinan J."/>
            <person name="Johnson J."/>
            <person name="Barry K."/>
            <person name="LaButti K."/>
            <person name="Ng V."/>
            <person name="Ahrendt S."/>
            <person name="Min B."/>
            <person name="Choi I.G."/>
            <person name="Park H."/>
            <person name="Plett J.M."/>
            <person name="Magnuson J."/>
            <person name="Spatafora J.W."/>
            <person name="Nagy L.G."/>
            <person name="Henrissat B."/>
            <person name="Grigoriev I.V."/>
            <person name="Yang Z.L."/>
            <person name="Xu J."/>
            <person name="Martin F.M."/>
        </authorList>
    </citation>
    <scope>NUCLEOTIDE SEQUENCE</scope>
    <source>
        <strain evidence="1">ATCC 28755</strain>
    </source>
</reference>
<sequence>SVVSGSVPLHYFDPTIQQHPHDMDICVPILRKKRMITFLESISYYAVETGRPQTIHYCDPSAYHSVTTVCNGNKIINIITAQGHISSTPVFYCHLTAVMNLLSADGFFCAYPTLTGGRISLFNKIPYEKQRPSAAAARSWSKYMRQGYIIYRSP</sequence>
<dbReference type="EMBL" id="MU267923">
    <property type="protein sequence ID" value="KAH7907239.1"/>
    <property type="molecule type" value="Genomic_DNA"/>
</dbReference>
<evidence type="ECO:0000313" key="2">
    <source>
        <dbReference type="Proteomes" id="UP000790377"/>
    </source>
</evidence>
<keyword evidence="2" id="KW-1185">Reference proteome</keyword>
<feature type="non-terminal residue" evidence="1">
    <location>
        <position position="154"/>
    </location>
</feature>
<evidence type="ECO:0000313" key="1">
    <source>
        <dbReference type="EMBL" id="KAH7907239.1"/>
    </source>
</evidence>
<comment type="caution">
    <text evidence="1">The sequence shown here is derived from an EMBL/GenBank/DDBJ whole genome shotgun (WGS) entry which is preliminary data.</text>
</comment>